<keyword evidence="5 6" id="KW-0694">RNA-binding</keyword>
<evidence type="ECO:0000313" key="8">
    <source>
        <dbReference type="Proteomes" id="UP000526033"/>
    </source>
</evidence>
<reference evidence="7 8" key="1">
    <citation type="journal article" date="2020" name="Biotechnol. Biofuels">
        <title>New insights from the biogas microbiome by comprehensive genome-resolved metagenomics of nearly 1600 species originating from multiple anaerobic digesters.</title>
        <authorList>
            <person name="Campanaro S."/>
            <person name="Treu L."/>
            <person name="Rodriguez-R L.M."/>
            <person name="Kovalovszki A."/>
            <person name="Ziels R.M."/>
            <person name="Maus I."/>
            <person name="Zhu X."/>
            <person name="Kougias P.G."/>
            <person name="Basile A."/>
            <person name="Luo G."/>
            <person name="Schluter A."/>
            <person name="Konstantinidis K.T."/>
            <person name="Angelidaki I."/>
        </authorList>
    </citation>
    <scope>NUCLEOTIDE SEQUENCE [LARGE SCALE GENOMIC DNA]</scope>
    <source>
        <strain evidence="7">AS27yjCOA_165</strain>
    </source>
</reference>
<gene>
    <name evidence="5 7" type="primary">rplT</name>
    <name evidence="7" type="ORF">GYA27_04635</name>
</gene>
<evidence type="ECO:0000256" key="5">
    <source>
        <dbReference type="HAMAP-Rule" id="MF_00382"/>
    </source>
</evidence>
<dbReference type="Proteomes" id="UP000526033">
    <property type="component" value="Unassembled WGS sequence"/>
</dbReference>
<dbReference type="PRINTS" id="PR00062">
    <property type="entry name" value="RIBOSOMALL20"/>
</dbReference>
<dbReference type="AlphaFoldDB" id="A0A7X9HIA8"/>
<dbReference type="PANTHER" id="PTHR10986">
    <property type="entry name" value="39S RIBOSOMAL PROTEIN L20"/>
    <property type="match status" value="1"/>
</dbReference>
<comment type="caution">
    <text evidence="7">The sequence shown here is derived from an EMBL/GenBank/DDBJ whole genome shotgun (WGS) entry which is preliminary data.</text>
</comment>
<sequence>MPRVKGNRKDHRKHKVVLKLTKGYRGTRSKLFKRANEAAVRAGEHAFAGRKQRKRDMRRLWIARISGALTSFDIKYSRFVDGLNKADIKIDRKMLSELAISDPKAFEEIVKKVKKA</sequence>
<dbReference type="EMBL" id="JAAZNL010000058">
    <property type="protein sequence ID" value="NMB70449.1"/>
    <property type="molecule type" value="Genomic_DNA"/>
</dbReference>
<dbReference type="InterPro" id="IPR005813">
    <property type="entry name" value="Ribosomal_bL20"/>
</dbReference>
<protein>
    <recommendedName>
        <fullName evidence="4 5">Large ribosomal subunit protein bL20</fullName>
    </recommendedName>
</protein>
<dbReference type="GO" id="GO:0000027">
    <property type="term" value="P:ribosomal large subunit assembly"/>
    <property type="evidence" value="ECO:0007669"/>
    <property type="project" value="UniProtKB-UniRule"/>
</dbReference>
<dbReference type="HAMAP" id="MF_00382">
    <property type="entry name" value="Ribosomal_bL20"/>
    <property type="match status" value="1"/>
</dbReference>
<evidence type="ECO:0000256" key="4">
    <source>
        <dbReference type="ARBA" id="ARBA00035172"/>
    </source>
</evidence>
<evidence type="ECO:0000256" key="1">
    <source>
        <dbReference type="ARBA" id="ARBA00007698"/>
    </source>
</evidence>
<dbReference type="GO" id="GO:0019843">
    <property type="term" value="F:rRNA binding"/>
    <property type="evidence" value="ECO:0007669"/>
    <property type="project" value="UniProtKB-UniRule"/>
</dbReference>
<keyword evidence="3 5" id="KW-0687">Ribonucleoprotein</keyword>
<accession>A0A7X9HIA8</accession>
<name>A0A7X9HIA8_UNCKA</name>
<keyword evidence="2 5" id="KW-0689">Ribosomal protein</keyword>
<keyword evidence="5 6" id="KW-0699">rRNA-binding</keyword>
<evidence type="ECO:0000256" key="6">
    <source>
        <dbReference type="RuleBase" id="RU000560"/>
    </source>
</evidence>
<dbReference type="GO" id="GO:0006412">
    <property type="term" value="P:translation"/>
    <property type="evidence" value="ECO:0007669"/>
    <property type="project" value="InterPro"/>
</dbReference>
<comment type="similarity">
    <text evidence="1 5 6">Belongs to the bacterial ribosomal protein bL20 family.</text>
</comment>
<evidence type="ECO:0000256" key="2">
    <source>
        <dbReference type="ARBA" id="ARBA00022980"/>
    </source>
</evidence>
<dbReference type="GO" id="GO:0005840">
    <property type="term" value="C:ribosome"/>
    <property type="evidence" value="ECO:0007669"/>
    <property type="project" value="UniProtKB-KW"/>
</dbReference>
<dbReference type="SUPFAM" id="SSF74731">
    <property type="entry name" value="Ribosomal protein L20"/>
    <property type="match status" value="1"/>
</dbReference>
<dbReference type="GO" id="GO:1990904">
    <property type="term" value="C:ribonucleoprotein complex"/>
    <property type="evidence" value="ECO:0007669"/>
    <property type="project" value="UniProtKB-KW"/>
</dbReference>
<organism evidence="7 8">
    <name type="scientific">candidate division WWE3 bacterium</name>
    <dbReference type="NCBI Taxonomy" id="2053526"/>
    <lineage>
        <taxon>Bacteria</taxon>
        <taxon>Katanobacteria</taxon>
    </lineage>
</organism>
<dbReference type="InterPro" id="IPR035566">
    <property type="entry name" value="Ribosomal_protein_bL20_C"/>
</dbReference>
<dbReference type="Gene3D" id="6.10.160.10">
    <property type="match status" value="1"/>
</dbReference>
<evidence type="ECO:0000313" key="7">
    <source>
        <dbReference type="EMBL" id="NMB70449.1"/>
    </source>
</evidence>
<dbReference type="GO" id="GO:0003735">
    <property type="term" value="F:structural constituent of ribosome"/>
    <property type="evidence" value="ECO:0007669"/>
    <property type="project" value="InterPro"/>
</dbReference>
<comment type="function">
    <text evidence="5 6">Binds directly to 23S ribosomal RNA and is necessary for the in vitro assembly process of the 50S ribosomal subunit. It is not involved in the protein synthesizing functions of that subunit.</text>
</comment>
<dbReference type="CDD" id="cd07026">
    <property type="entry name" value="Ribosomal_L20"/>
    <property type="match status" value="1"/>
</dbReference>
<proteinExistence type="inferred from homology"/>
<dbReference type="FunFam" id="1.10.1900.20:FF:000001">
    <property type="entry name" value="50S ribosomal protein L20"/>
    <property type="match status" value="1"/>
</dbReference>
<dbReference type="NCBIfam" id="TIGR01032">
    <property type="entry name" value="rplT_bact"/>
    <property type="match status" value="1"/>
</dbReference>
<dbReference type="Pfam" id="PF00453">
    <property type="entry name" value="Ribosomal_L20"/>
    <property type="match status" value="1"/>
</dbReference>
<evidence type="ECO:0000256" key="3">
    <source>
        <dbReference type="ARBA" id="ARBA00023274"/>
    </source>
</evidence>
<dbReference type="Gene3D" id="1.10.1900.20">
    <property type="entry name" value="Ribosomal protein L20"/>
    <property type="match status" value="1"/>
</dbReference>